<feature type="compositionally biased region" description="Basic and acidic residues" evidence="10">
    <location>
        <begin position="1316"/>
        <end position="1332"/>
    </location>
</feature>
<comment type="catalytic activity">
    <reaction evidence="1">
        <text>ATP + protein L-histidine = ADP + protein N-phospho-L-histidine.</text>
        <dbReference type="EC" id="2.7.13.3"/>
    </reaction>
</comment>
<keyword evidence="5" id="KW-0808">Transferase</keyword>
<comment type="caution">
    <text evidence="14">The sequence shown here is derived from an EMBL/GenBank/DDBJ whole genome shotgun (WGS) entry which is preliminary data.</text>
</comment>
<dbReference type="Gene3D" id="3.30.565.10">
    <property type="entry name" value="Histidine kinase-like ATPase, C-terminal domain"/>
    <property type="match status" value="1"/>
</dbReference>
<dbReference type="InterPro" id="IPR050428">
    <property type="entry name" value="TCS_sensor_his_kinase"/>
</dbReference>
<gene>
    <name evidence="14" type="ORF">ACFSL2_18720</name>
</gene>
<dbReference type="Pfam" id="PF08376">
    <property type="entry name" value="NIT"/>
    <property type="match status" value="1"/>
</dbReference>
<dbReference type="Proteomes" id="UP001597338">
    <property type="component" value="Unassembled WGS sequence"/>
</dbReference>
<feature type="transmembrane region" description="Helical" evidence="11">
    <location>
        <begin position="341"/>
        <end position="363"/>
    </location>
</feature>
<evidence type="ECO:0000256" key="8">
    <source>
        <dbReference type="ARBA" id="ARBA00022989"/>
    </source>
</evidence>
<dbReference type="InterPro" id="IPR036890">
    <property type="entry name" value="HATPase_C_sf"/>
</dbReference>
<feature type="compositionally biased region" description="Basic and acidic residues" evidence="10">
    <location>
        <begin position="1345"/>
        <end position="1365"/>
    </location>
</feature>
<feature type="region of interest" description="Disordered" evidence="10">
    <location>
        <begin position="767"/>
        <end position="831"/>
    </location>
</feature>
<accession>A0ABW4VCJ8</accession>
<feature type="compositionally biased region" description="Polar residues" evidence="10">
    <location>
        <begin position="811"/>
        <end position="821"/>
    </location>
</feature>
<dbReference type="CDD" id="cd06225">
    <property type="entry name" value="HAMP"/>
    <property type="match status" value="1"/>
</dbReference>
<keyword evidence="8 11" id="KW-1133">Transmembrane helix</keyword>
<feature type="compositionally biased region" description="Polar residues" evidence="10">
    <location>
        <begin position="1369"/>
        <end position="1385"/>
    </location>
</feature>
<dbReference type="PROSITE" id="PS50885">
    <property type="entry name" value="HAMP"/>
    <property type="match status" value="1"/>
</dbReference>
<evidence type="ECO:0000256" key="9">
    <source>
        <dbReference type="ARBA" id="ARBA00023012"/>
    </source>
</evidence>
<evidence type="ECO:0000256" key="4">
    <source>
        <dbReference type="ARBA" id="ARBA00022553"/>
    </source>
</evidence>
<keyword evidence="14" id="KW-0547">Nucleotide-binding</keyword>
<dbReference type="InterPro" id="IPR005467">
    <property type="entry name" value="His_kinase_dom"/>
</dbReference>
<dbReference type="InterPro" id="IPR003594">
    <property type="entry name" value="HATPase_dom"/>
</dbReference>
<keyword evidence="15" id="KW-1185">Reference proteome</keyword>
<evidence type="ECO:0000313" key="15">
    <source>
        <dbReference type="Proteomes" id="UP001597338"/>
    </source>
</evidence>
<keyword evidence="4" id="KW-0597">Phosphoprotein</keyword>
<dbReference type="SMART" id="SM00387">
    <property type="entry name" value="HATPase_c"/>
    <property type="match status" value="1"/>
</dbReference>
<evidence type="ECO:0000256" key="6">
    <source>
        <dbReference type="ARBA" id="ARBA00022692"/>
    </source>
</evidence>
<keyword evidence="6 11" id="KW-0812">Transmembrane</keyword>
<feature type="compositionally biased region" description="Low complexity" evidence="10">
    <location>
        <begin position="772"/>
        <end position="783"/>
    </location>
</feature>
<comment type="subcellular location">
    <subcellularLocation>
        <location evidence="2">Membrane</location>
    </subcellularLocation>
</comment>
<keyword evidence="14" id="KW-0067">ATP-binding</keyword>
<feature type="domain" description="Histidine kinase" evidence="12">
    <location>
        <begin position="486"/>
        <end position="655"/>
    </location>
</feature>
<evidence type="ECO:0000256" key="2">
    <source>
        <dbReference type="ARBA" id="ARBA00004370"/>
    </source>
</evidence>
<evidence type="ECO:0000313" key="14">
    <source>
        <dbReference type="EMBL" id="MFD2027549.1"/>
    </source>
</evidence>
<sequence length="1385" mass="146093">MFRRLGVRGKVLATLVTPAIVLVIAAAYIIGLSVVDAMRAQQTSDLVAALKYQDEAGTKFAQERAYNIVGMIDDTEAGMAARVALLQGKPAMEDDGVTQATNEDGSPKWEADAAQAQTITALDERDEALLDIDISMLDQRVKNAVAETIQDRAAITEVQKKVANGQLTEQRATDAYGGYIDGALEVMDAIADTSEDRELGTRLEAYHSMDQLMLTNTYERPVVSLALGIFNNHPQGPEASRTMALRAADLVNLGDRQWDETQDLYDRIPGDYQVPVMDGALGTVRGHVARGQLDAIQPAQVEAFGGESAKWVEEGRIVRDAVREDASDFAQEQADVAANRAYLTGGVAIAALGFSIITALVIARRLVSPLRRLTQAAGVVRDRLPTLVEQVSVPGQGPSIDLDPITVESSDEIGQLAAAFNDVNRTTIDVAREQAALRGSIAEMFVNVARRDQVLLNRQLAFLDDLERSEEDPSTLSNLFRLDHLATRMRRNAESLLVLAGIDSGRRVRQPMPVSDVIRTASSEIELYDRVRLNLVVDPMMLGHNALNAAHLLAELLENATMFSEPHTPVEVTTARDEQFVTVVVRDHGLGMNPDEVAEANRKVLSHAASDAVGAQRLGLYVVGRLSDRLGALVEFGVGEGGTGTEVTVRFPAVLFMPDNAMPLPMPTDPLEANTQAAASQFNGGLTAGPGTGAMRGAGAPTNGFGSPAITAASPATTSVPQQGGMPVPTGTSQIAAAAFAAQPAPAAQQVDINALTDGTTALGLARRRSSTAAQPAAETTPTGSIVLPEIQTPSLPQEYQGDDNAWAPPSNVSEGNSLPSRQRAPKQEEPVAPVFEDTTPAAVDVDQRSALFSSFRSLSTIDPAEGGGTQSLQLDPVTQDPAALPGMSDTDVMRFPAGSGNQAPQAPAPARGFGGPAEGYRSPVQGEDGQPQGFEAEGLEGPDSSFEALPAFEELMADLPSRRSTGSGSQQGGKPAQQRRGLFGRRPGQPATGELRAYQPQERPASRPVQAVGGPVAGVPSFGAPNAPSAPNAETQSFQAPAGLPQDFQPPAGLQDFQPPAGLQDFQPQSGPPQGASAPQPGAPLTDAFPVQREQAPAPAPNPQPAADPTYQRGYQEGYQRAVRESLTSATPAVPSAAPAASSAPAQPTAPVQGSNPFVDAAPRAASPAPAPAPEQVPTSFASSPATQAVPMATAQQSAEAPAREFREPYPTGAVYDPTYGSPTPLAKRAAGTDGDGKDPLDPQYVRDSVEARSEWTASAVLYEEMTSLLRRGAYQEDDVKENDSYRPAAVNTEVVNGGLTRRTRGASGTGADPTVERLSARIDRDPEQLRSRLSAFQSATARGRSESVDERGSEHENGKKADGDSTWAPSTVNHVPDSAPQSR</sequence>
<evidence type="ECO:0000256" key="10">
    <source>
        <dbReference type="SAM" id="MobiDB-lite"/>
    </source>
</evidence>
<name>A0ABW4VCJ8_9MICO</name>
<proteinExistence type="predicted"/>
<keyword evidence="11" id="KW-0472">Membrane</keyword>
<feature type="region of interest" description="Disordered" evidence="10">
    <location>
        <begin position="1278"/>
        <end position="1385"/>
    </location>
</feature>
<dbReference type="RefSeq" id="WP_377199287.1">
    <property type="nucleotide sequence ID" value="NZ_JBHUHF010000001.1"/>
</dbReference>
<dbReference type="Gene3D" id="6.10.340.10">
    <property type="match status" value="1"/>
</dbReference>
<feature type="compositionally biased region" description="Low complexity" evidence="10">
    <location>
        <begin position="897"/>
        <end position="912"/>
    </location>
</feature>
<evidence type="ECO:0000256" key="3">
    <source>
        <dbReference type="ARBA" id="ARBA00012438"/>
    </source>
</evidence>
<dbReference type="PANTHER" id="PTHR45436:SF5">
    <property type="entry name" value="SENSOR HISTIDINE KINASE TRCS"/>
    <property type="match status" value="1"/>
</dbReference>
<evidence type="ECO:0000259" key="12">
    <source>
        <dbReference type="PROSITE" id="PS50109"/>
    </source>
</evidence>
<evidence type="ECO:0000256" key="5">
    <source>
        <dbReference type="ARBA" id="ARBA00022679"/>
    </source>
</evidence>
<reference evidence="15" key="1">
    <citation type="journal article" date="2019" name="Int. J. Syst. Evol. Microbiol.">
        <title>The Global Catalogue of Microorganisms (GCM) 10K type strain sequencing project: providing services to taxonomists for standard genome sequencing and annotation.</title>
        <authorList>
            <consortium name="The Broad Institute Genomics Platform"/>
            <consortium name="The Broad Institute Genome Sequencing Center for Infectious Disease"/>
            <person name="Wu L."/>
            <person name="Ma J."/>
        </authorList>
    </citation>
    <scope>NUCLEOTIDE SEQUENCE [LARGE SCALE GENOMIC DNA]</scope>
    <source>
        <strain evidence="15">CCM 7043</strain>
    </source>
</reference>
<keyword evidence="9" id="KW-0902">Two-component regulatory system</keyword>
<evidence type="ECO:0000256" key="7">
    <source>
        <dbReference type="ARBA" id="ARBA00022777"/>
    </source>
</evidence>
<feature type="compositionally biased region" description="Low complexity" evidence="10">
    <location>
        <begin position="1130"/>
        <end position="1154"/>
    </location>
</feature>
<evidence type="ECO:0000259" key="13">
    <source>
        <dbReference type="PROSITE" id="PS50885"/>
    </source>
</evidence>
<evidence type="ECO:0000256" key="1">
    <source>
        <dbReference type="ARBA" id="ARBA00000085"/>
    </source>
</evidence>
<feature type="compositionally biased region" description="Low complexity" evidence="10">
    <location>
        <begin position="1068"/>
        <end position="1085"/>
    </location>
</feature>
<keyword evidence="7" id="KW-0418">Kinase</keyword>
<dbReference type="GO" id="GO:0005524">
    <property type="term" value="F:ATP binding"/>
    <property type="evidence" value="ECO:0007669"/>
    <property type="project" value="UniProtKB-KW"/>
</dbReference>
<dbReference type="InterPro" id="IPR013587">
    <property type="entry name" value="Nitrate/nitrite_sensing"/>
</dbReference>
<protein>
    <recommendedName>
        <fullName evidence="3">histidine kinase</fullName>
        <ecNumber evidence="3">2.7.13.3</ecNumber>
    </recommendedName>
</protein>
<dbReference type="Pfam" id="PF02518">
    <property type="entry name" value="HATPase_c"/>
    <property type="match status" value="1"/>
</dbReference>
<dbReference type="PROSITE" id="PS50109">
    <property type="entry name" value="HIS_KIN"/>
    <property type="match status" value="1"/>
</dbReference>
<feature type="transmembrane region" description="Helical" evidence="11">
    <location>
        <begin position="12"/>
        <end position="35"/>
    </location>
</feature>
<dbReference type="PANTHER" id="PTHR45436">
    <property type="entry name" value="SENSOR HISTIDINE KINASE YKOH"/>
    <property type="match status" value="1"/>
</dbReference>
<dbReference type="EMBL" id="JBHUHF010000001">
    <property type="protein sequence ID" value="MFD2027549.1"/>
    <property type="molecule type" value="Genomic_DNA"/>
</dbReference>
<feature type="region of interest" description="Disordered" evidence="10">
    <location>
        <begin position="863"/>
        <end position="1245"/>
    </location>
</feature>
<feature type="domain" description="HAMP" evidence="13">
    <location>
        <begin position="364"/>
        <end position="432"/>
    </location>
</feature>
<feature type="compositionally biased region" description="Polar residues" evidence="10">
    <location>
        <begin position="1178"/>
        <end position="1188"/>
    </location>
</feature>
<dbReference type="InterPro" id="IPR003660">
    <property type="entry name" value="HAMP_dom"/>
</dbReference>
<feature type="compositionally biased region" description="Low complexity" evidence="10">
    <location>
        <begin position="1009"/>
        <end position="1026"/>
    </location>
</feature>
<dbReference type="Pfam" id="PF00672">
    <property type="entry name" value="HAMP"/>
    <property type="match status" value="1"/>
</dbReference>
<dbReference type="SMART" id="SM00304">
    <property type="entry name" value="HAMP"/>
    <property type="match status" value="1"/>
</dbReference>
<dbReference type="EC" id="2.7.13.3" evidence="3"/>
<evidence type="ECO:0000256" key="11">
    <source>
        <dbReference type="SAM" id="Phobius"/>
    </source>
</evidence>
<organism evidence="14 15">
    <name type="scientific">Promicromonospora aerolata</name>
    <dbReference type="NCBI Taxonomy" id="195749"/>
    <lineage>
        <taxon>Bacteria</taxon>
        <taxon>Bacillati</taxon>
        <taxon>Actinomycetota</taxon>
        <taxon>Actinomycetes</taxon>
        <taxon>Micrococcales</taxon>
        <taxon>Promicromonosporaceae</taxon>
        <taxon>Promicromonospora</taxon>
    </lineage>
</organism>
<dbReference type="SUPFAM" id="SSF55874">
    <property type="entry name" value="ATPase domain of HSP90 chaperone/DNA topoisomerase II/histidine kinase"/>
    <property type="match status" value="1"/>
</dbReference>